<dbReference type="RefSeq" id="WP_386162105.1">
    <property type="nucleotide sequence ID" value="NZ_JBHMBS010000029.1"/>
</dbReference>
<dbReference type="GO" id="GO:0016787">
    <property type="term" value="F:hydrolase activity"/>
    <property type="evidence" value="ECO:0007669"/>
    <property type="project" value="UniProtKB-KW"/>
</dbReference>
<sequence>MTDQPFALAVDWVRRMVREGRLPCAVLGAATSEGTVLLESFGEHDGRATRVDDHFALFSVTKPLVGLLAMRQVERGLLSLRRPLRDAVPGFGGLRQDEVTLWHLLTHTSGIAERTLTPDDLVEHLIAAPALFEAGTLSQYCNIGFAGVSEMIRDVTGRDLADVIDTDLNALVPGGGRITFDPACDPAEVEAVELLGVDYDRFVRLRHPAGGLFSRAEDLLALGTSLLRGDRRVVHPITLAAMTEPQTTGLVKLQPDPVNAGQDWGLTWNLRNAAPGLLERRLYGHGGASGCQWWMYPDHDACFVLLINVMAPSLRGVDIDGLHNAFTTGLGA</sequence>
<dbReference type="Gene3D" id="3.40.710.10">
    <property type="entry name" value="DD-peptidase/beta-lactamase superfamily"/>
    <property type="match status" value="1"/>
</dbReference>
<keyword evidence="2" id="KW-0378">Hydrolase</keyword>
<organism evidence="2 3">
    <name type="scientific">Streptosporangium vulgare</name>
    <dbReference type="NCBI Taxonomy" id="46190"/>
    <lineage>
        <taxon>Bacteria</taxon>
        <taxon>Bacillati</taxon>
        <taxon>Actinomycetota</taxon>
        <taxon>Actinomycetes</taxon>
        <taxon>Streptosporangiales</taxon>
        <taxon>Streptosporangiaceae</taxon>
        <taxon>Streptosporangium</taxon>
    </lineage>
</organism>
<gene>
    <name evidence="2" type="ORF">ACFFRH_36685</name>
</gene>
<evidence type="ECO:0000259" key="1">
    <source>
        <dbReference type="Pfam" id="PF00144"/>
    </source>
</evidence>
<dbReference type="EMBL" id="JBHMBS010000029">
    <property type="protein sequence ID" value="MFB9681045.1"/>
    <property type="molecule type" value="Genomic_DNA"/>
</dbReference>
<dbReference type="EC" id="3.-.-.-" evidence="2"/>
<evidence type="ECO:0000313" key="3">
    <source>
        <dbReference type="Proteomes" id="UP001589610"/>
    </source>
</evidence>
<dbReference type="InterPro" id="IPR001466">
    <property type="entry name" value="Beta-lactam-related"/>
</dbReference>
<keyword evidence="3" id="KW-1185">Reference proteome</keyword>
<proteinExistence type="predicted"/>
<dbReference type="InterPro" id="IPR012338">
    <property type="entry name" value="Beta-lactam/transpept-like"/>
</dbReference>
<dbReference type="InterPro" id="IPR050789">
    <property type="entry name" value="Diverse_Enzym_Activities"/>
</dbReference>
<dbReference type="Pfam" id="PF00144">
    <property type="entry name" value="Beta-lactamase"/>
    <property type="match status" value="1"/>
</dbReference>
<dbReference type="PANTHER" id="PTHR43283">
    <property type="entry name" value="BETA-LACTAMASE-RELATED"/>
    <property type="match status" value="1"/>
</dbReference>
<dbReference type="SUPFAM" id="SSF56601">
    <property type="entry name" value="beta-lactamase/transpeptidase-like"/>
    <property type="match status" value="1"/>
</dbReference>
<accession>A0ABV5TRK3</accession>
<evidence type="ECO:0000313" key="2">
    <source>
        <dbReference type="EMBL" id="MFB9681045.1"/>
    </source>
</evidence>
<name>A0ABV5TRK3_9ACTN</name>
<dbReference type="Proteomes" id="UP001589610">
    <property type="component" value="Unassembled WGS sequence"/>
</dbReference>
<comment type="caution">
    <text evidence="2">The sequence shown here is derived from an EMBL/GenBank/DDBJ whole genome shotgun (WGS) entry which is preliminary data.</text>
</comment>
<feature type="domain" description="Beta-lactamase-related" evidence="1">
    <location>
        <begin position="11"/>
        <end position="313"/>
    </location>
</feature>
<protein>
    <submittedName>
        <fullName evidence="2">Serine hydrolase domain-containing protein</fullName>
        <ecNumber evidence="2">3.-.-.-</ecNumber>
    </submittedName>
</protein>
<reference evidence="2 3" key="1">
    <citation type="submission" date="2024-09" db="EMBL/GenBank/DDBJ databases">
        <authorList>
            <person name="Sun Q."/>
            <person name="Mori K."/>
        </authorList>
    </citation>
    <scope>NUCLEOTIDE SEQUENCE [LARGE SCALE GENOMIC DNA]</scope>
    <source>
        <strain evidence="2 3">JCM 3028</strain>
    </source>
</reference>